<evidence type="ECO:0000256" key="9">
    <source>
        <dbReference type="ARBA" id="ARBA00023136"/>
    </source>
</evidence>
<keyword evidence="7" id="KW-0406">Ion transport</keyword>
<reference evidence="16" key="1">
    <citation type="submission" date="2006-01" db="EMBL/GenBank/DDBJ databases">
        <title>Complete sequence of Novosphingobium aromaticivorans DSM 12444.</title>
        <authorList>
            <consortium name="US DOE Joint Genome Institute"/>
            <person name="Copeland A."/>
            <person name="Lucas S."/>
            <person name="Lapidus A."/>
            <person name="Barry K."/>
            <person name="Detter J.C."/>
            <person name="Glavina T."/>
            <person name="Hammon N."/>
            <person name="Israni S."/>
            <person name="Pitluck S."/>
            <person name="Chain P."/>
            <person name="Malfatti S."/>
            <person name="Shin M."/>
            <person name="Vergez L."/>
            <person name="Schmutz J."/>
            <person name="Larimer F."/>
            <person name="Land M."/>
            <person name="Kyrpides N."/>
            <person name="Ivanova N."/>
            <person name="Fredrickson J."/>
            <person name="Balkwill D."/>
            <person name="Romine M.F."/>
            <person name="Richardson P."/>
        </authorList>
    </citation>
    <scope>NUCLEOTIDE SEQUENCE [LARGE SCALE GENOMIC DNA]</scope>
    <source>
        <strain evidence="16">ATCC 700278 / DSM 12444 / CCUG 56034 / CIP 105152 / NBRC 16084 / F199</strain>
    </source>
</reference>
<dbReference type="STRING" id="279238.Saro_3036"/>
<keyword evidence="15" id="KW-0675">Receptor</keyword>
<gene>
    <name evidence="15" type="ordered locus">Saro_3036</name>
</gene>
<keyword evidence="3" id="KW-1134">Transmembrane beta strand</keyword>
<dbReference type="InterPro" id="IPR037066">
    <property type="entry name" value="Plug_dom_sf"/>
</dbReference>
<feature type="signal peptide" evidence="12">
    <location>
        <begin position="1"/>
        <end position="32"/>
    </location>
</feature>
<keyword evidence="16" id="KW-1185">Reference proteome</keyword>
<dbReference type="Pfam" id="PF00593">
    <property type="entry name" value="TonB_dep_Rec_b-barrel"/>
    <property type="match status" value="1"/>
</dbReference>
<evidence type="ECO:0000256" key="3">
    <source>
        <dbReference type="ARBA" id="ARBA00022452"/>
    </source>
</evidence>
<dbReference type="eggNOG" id="COG1629">
    <property type="taxonomic scope" value="Bacteria"/>
</dbReference>
<comment type="subcellular location">
    <subcellularLocation>
        <location evidence="1">Cell outer membrane</location>
        <topology evidence="1">Multi-pass membrane protein</topology>
    </subcellularLocation>
</comment>
<comment type="similarity">
    <text evidence="11">Belongs to the TonB-dependent receptor family.</text>
</comment>
<feature type="domain" description="TonB-dependent receptor plug" evidence="14">
    <location>
        <begin position="72"/>
        <end position="176"/>
    </location>
</feature>
<evidence type="ECO:0000256" key="1">
    <source>
        <dbReference type="ARBA" id="ARBA00004571"/>
    </source>
</evidence>
<name>Q2G3V2_NOVAD</name>
<organism evidence="15 16">
    <name type="scientific">Novosphingobium aromaticivorans (strain ATCC 700278 / DSM 12444 / CCUG 56034 / CIP 105152 / NBRC 16084 / F199)</name>
    <dbReference type="NCBI Taxonomy" id="279238"/>
    <lineage>
        <taxon>Bacteria</taxon>
        <taxon>Pseudomonadati</taxon>
        <taxon>Pseudomonadota</taxon>
        <taxon>Alphaproteobacteria</taxon>
        <taxon>Sphingomonadales</taxon>
        <taxon>Sphingomonadaceae</taxon>
        <taxon>Novosphingobium</taxon>
    </lineage>
</organism>
<keyword evidence="4" id="KW-0410">Iron transport</keyword>
<evidence type="ECO:0000259" key="14">
    <source>
        <dbReference type="Pfam" id="PF07715"/>
    </source>
</evidence>
<dbReference type="AlphaFoldDB" id="Q2G3V2"/>
<dbReference type="GO" id="GO:0006826">
    <property type="term" value="P:iron ion transport"/>
    <property type="evidence" value="ECO:0007669"/>
    <property type="project" value="UniProtKB-KW"/>
</dbReference>
<protein>
    <submittedName>
        <fullName evidence="15">TonB-dependent receptor</fullName>
    </submittedName>
</protein>
<evidence type="ECO:0000259" key="13">
    <source>
        <dbReference type="Pfam" id="PF00593"/>
    </source>
</evidence>
<evidence type="ECO:0000256" key="2">
    <source>
        <dbReference type="ARBA" id="ARBA00022448"/>
    </source>
</evidence>
<accession>Q2G3V2</accession>
<evidence type="ECO:0000313" key="16">
    <source>
        <dbReference type="Proteomes" id="UP000009134"/>
    </source>
</evidence>
<dbReference type="InterPro" id="IPR039426">
    <property type="entry name" value="TonB-dep_rcpt-like"/>
</dbReference>
<dbReference type="EMBL" id="CP000248">
    <property type="protein sequence ID" value="ABD27471.1"/>
    <property type="molecule type" value="Genomic_DNA"/>
</dbReference>
<dbReference type="SUPFAM" id="SSF56935">
    <property type="entry name" value="Porins"/>
    <property type="match status" value="1"/>
</dbReference>
<evidence type="ECO:0000256" key="5">
    <source>
        <dbReference type="ARBA" id="ARBA00022692"/>
    </source>
</evidence>
<dbReference type="Gene3D" id="2.40.170.20">
    <property type="entry name" value="TonB-dependent receptor, beta-barrel domain"/>
    <property type="match status" value="1"/>
</dbReference>
<keyword evidence="5" id="KW-0812">Transmembrane</keyword>
<keyword evidence="6" id="KW-0408">Iron</keyword>
<feature type="domain" description="TonB-dependent receptor-like beta-barrel" evidence="13">
    <location>
        <begin position="372"/>
        <end position="863"/>
    </location>
</feature>
<evidence type="ECO:0000256" key="10">
    <source>
        <dbReference type="ARBA" id="ARBA00023237"/>
    </source>
</evidence>
<feature type="chain" id="PRO_5004207974" evidence="12">
    <location>
        <begin position="33"/>
        <end position="904"/>
    </location>
</feature>
<dbReference type="PANTHER" id="PTHR32552">
    <property type="entry name" value="FERRICHROME IRON RECEPTOR-RELATED"/>
    <property type="match status" value="1"/>
</dbReference>
<proteinExistence type="inferred from homology"/>
<evidence type="ECO:0000256" key="11">
    <source>
        <dbReference type="RuleBase" id="RU003357"/>
    </source>
</evidence>
<keyword evidence="8 11" id="KW-0798">TonB box</keyword>
<evidence type="ECO:0000256" key="12">
    <source>
        <dbReference type="SAM" id="SignalP"/>
    </source>
</evidence>
<evidence type="ECO:0000256" key="7">
    <source>
        <dbReference type="ARBA" id="ARBA00023065"/>
    </source>
</evidence>
<dbReference type="Proteomes" id="UP000009134">
    <property type="component" value="Chromosome"/>
</dbReference>
<dbReference type="HOGENOM" id="CLU_008287_15_1_5"/>
<dbReference type="InterPro" id="IPR036942">
    <property type="entry name" value="Beta-barrel_TonB_sf"/>
</dbReference>
<evidence type="ECO:0000256" key="4">
    <source>
        <dbReference type="ARBA" id="ARBA00022496"/>
    </source>
</evidence>
<dbReference type="GO" id="GO:0009279">
    <property type="term" value="C:cell outer membrane"/>
    <property type="evidence" value="ECO:0007669"/>
    <property type="project" value="UniProtKB-SubCell"/>
</dbReference>
<dbReference type="InterPro" id="IPR000531">
    <property type="entry name" value="Beta-barrel_TonB"/>
</dbReference>
<dbReference type="Gene3D" id="2.170.130.10">
    <property type="entry name" value="TonB-dependent receptor, plug domain"/>
    <property type="match status" value="1"/>
</dbReference>
<dbReference type="InterPro" id="IPR012910">
    <property type="entry name" value="Plug_dom"/>
</dbReference>
<sequence>MKNQVRLRSRAMRAFAASTILSTVVLPAAAYAAEVTEVAAQPAIETTPAEEQVQPEGFGDIVVTATRQAQSIQKVPISIQALNADTLQQRQVKGLTDFATLMPSVSFAGIGPGRNTPYFRGIVPAGGARESVGYYIDDIPITGTGLPDIHVYDVERVEGLSGPQGTLYGAGSLAGTIRFITNKPKFERFEYGYDAEVNKYGKGDFGGQYQSYINVPVASNLAVRAMGYYRRDGGYVDNTPNNGKFNDGSSSTLSLGDNNPDTFYTLDNSDIAQDDYNSIEEYGGRLQVLWEMAPGWEIASQLTAQQQIANGYFGFDPRVGDLEVHDFDTTQQNDKWYQAALTVHGHIGDWDVVSSTGYYQRQINLLNDYTYYTVTYDRFGAGYENYLQFFDKNGCTGSGDAMKCTSLIDPTQFYRGLRNENKFTQELRFTTPKSWPFDVTFGGFYHRQKNEVNNDYSIHGLDQIAGYTQSGGGDSNPEGFGIPTTAGGTMVVGSPAVKRDAFYMSEQNQYWNDYALFAEGHYNITPTLKLTGGIRYFWTNFRVLGFAGVAASARNTITSLYVPTGEYGCPVPLPAERLQCLNSNFAAADGVGRYKEEGETHKVALNWQFEPSKMVYFNYSTGFRPGGFNRPLRIRGVGVATVPSFESERLTNFELGFKTTWNNMFRFNASLYYENWDNIQYSVVIAGTQGAGMTGNAGKARVYGVEFDADLKLGKFTISTNGAYNNAALKGNFCNFKVDTSTLAITQLATCTPGATFGSPAVAEVAATDGTRLPRQPRFKGTTSVRYDTQLGDMDLYLQGAALYQTNATQNLNVYNNNLLVCPDIADEATDAGRSCATPGFVSFDFSGGIKKDNWTLDLFIQNAFDKRGELTRNTFCSIQFCSDSSRTFTIKPQFFGMRWGQKF</sequence>
<keyword evidence="2" id="KW-0813">Transport</keyword>
<dbReference type="PANTHER" id="PTHR32552:SF81">
    <property type="entry name" value="TONB-DEPENDENT OUTER MEMBRANE RECEPTOR"/>
    <property type="match status" value="1"/>
</dbReference>
<dbReference type="Pfam" id="PF07715">
    <property type="entry name" value="Plug"/>
    <property type="match status" value="1"/>
</dbReference>
<evidence type="ECO:0000256" key="6">
    <source>
        <dbReference type="ARBA" id="ARBA00023004"/>
    </source>
</evidence>
<evidence type="ECO:0000313" key="15">
    <source>
        <dbReference type="EMBL" id="ABD27471.1"/>
    </source>
</evidence>
<keyword evidence="10" id="KW-0998">Cell outer membrane</keyword>
<dbReference type="KEGG" id="nar:Saro_3036"/>
<keyword evidence="12" id="KW-0732">Signal</keyword>
<keyword evidence="9 11" id="KW-0472">Membrane</keyword>
<evidence type="ECO:0000256" key="8">
    <source>
        <dbReference type="ARBA" id="ARBA00023077"/>
    </source>
</evidence>